<dbReference type="EMBL" id="JACGCI010000012">
    <property type="protein sequence ID" value="KAF6760459.1"/>
    <property type="molecule type" value="Genomic_DNA"/>
</dbReference>
<keyword evidence="2" id="KW-1185">Reference proteome</keyword>
<organism evidence="1 2">
    <name type="scientific">Ephemerocybe angulata</name>
    <dbReference type="NCBI Taxonomy" id="980116"/>
    <lineage>
        <taxon>Eukaryota</taxon>
        <taxon>Fungi</taxon>
        <taxon>Dikarya</taxon>
        <taxon>Basidiomycota</taxon>
        <taxon>Agaricomycotina</taxon>
        <taxon>Agaricomycetes</taxon>
        <taxon>Agaricomycetidae</taxon>
        <taxon>Agaricales</taxon>
        <taxon>Agaricineae</taxon>
        <taxon>Psathyrellaceae</taxon>
        <taxon>Ephemerocybe</taxon>
    </lineage>
</organism>
<sequence>MEPLRNLSLVKKWAKYKPCLYKYIPPATNDLFDTNIYELLSSTLKELQPGGLISAALVSTWARPGLVINQVPFPMPLEDADFDAILGFGSSSRTKVEGVCEIDVRDVQTSCTTWKSSLNAGTKSILSRMKAKARYRSILVSLTVVPPGEAHTLNLSPVSKNHFATLIAVLPSPRTGATFETRYREHKSHHNLSNPTPNSTHLLGLYTGMDSAVIKASGDRLCFLTYHVHCPPRTTSIPSIRNVAGPRTEIATAFASWAHALSANTKAPGIPSNHIIYQLDGVYRNNVVATGLTNRKDRLVLAHLAPAAKHYGFKMVLAHADVYLTYSTTRVSTDDKEVEQVSAYVEDETEWEFCPLGRKEPCDDYAYHEVIDALKERGPCINYHAGYKSFDKKALETLGKCPTEAELMWKSRASFLIIGPPCHLIAGTTHPRAMEPIPGLTIGVIEDWGSYAPSLTGFNPPPQTPDLADRNVEESFECVNNLQPEGKITNCYVLSEAPSPGIFVDSRRLLPIPLMPCDMEAVTGDCTQDHDGENGDRYVIDAERIVFSNHAWSSAEKRGMKEVLSYMSTRKRGDDLDDDDVEFEHQFVDMVLMGEGRHSLNMEPVSEDHFATVLVIHPSQRLCASITATHGRRTSNHRLEDNPRANSSNRLQALGSRTLDPVKPTFAPYFVVLYTGLNSVTIDTTDSLCILRYHIFPGQNTSIPALSNIVGPHKALATAFAAWAYCIANSLSPPGTPERCLIHHLSEAYTGDTRASFMTNRKDKAILGHFGPLAKYYGFSLVFAHVDIRRKSQWAQYRELRKYDTETAWVLAGVDGKVIHDDPLIAYLDEQVRGNGWFLNNHLHLEDDTGRKLEVIDQGLYSDTLKLTSRKRASFLIVSPPPVEVPIALN</sequence>
<dbReference type="OrthoDB" id="10348612at2759"/>
<accession>A0A8H6MC46</accession>
<dbReference type="AlphaFoldDB" id="A0A8H6MC46"/>
<evidence type="ECO:0000313" key="2">
    <source>
        <dbReference type="Proteomes" id="UP000521943"/>
    </source>
</evidence>
<name>A0A8H6MC46_9AGAR</name>
<dbReference type="Proteomes" id="UP000521943">
    <property type="component" value="Unassembled WGS sequence"/>
</dbReference>
<evidence type="ECO:0000313" key="1">
    <source>
        <dbReference type="EMBL" id="KAF6760459.1"/>
    </source>
</evidence>
<comment type="caution">
    <text evidence="1">The sequence shown here is derived from an EMBL/GenBank/DDBJ whole genome shotgun (WGS) entry which is preliminary data.</text>
</comment>
<proteinExistence type="predicted"/>
<gene>
    <name evidence="1" type="ORF">DFP72DRAFT_1062843</name>
</gene>
<protein>
    <submittedName>
        <fullName evidence="1">Uncharacterized protein</fullName>
    </submittedName>
</protein>
<reference evidence="1 2" key="1">
    <citation type="submission" date="2020-07" db="EMBL/GenBank/DDBJ databases">
        <title>Comparative genomics of pyrophilous fungi reveals a link between fire events and developmental genes.</title>
        <authorList>
            <consortium name="DOE Joint Genome Institute"/>
            <person name="Steindorff A.S."/>
            <person name="Carver A."/>
            <person name="Calhoun S."/>
            <person name="Stillman K."/>
            <person name="Liu H."/>
            <person name="Lipzen A."/>
            <person name="Pangilinan J."/>
            <person name="Labutti K."/>
            <person name="Bruns T.D."/>
            <person name="Grigoriev I.V."/>
        </authorList>
    </citation>
    <scope>NUCLEOTIDE SEQUENCE [LARGE SCALE GENOMIC DNA]</scope>
    <source>
        <strain evidence="1 2">CBS 144469</strain>
    </source>
</reference>